<evidence type="ECO:0000313" key="2">
    <source>
        <dbReference type="Proteomes" id="UP000789920"/>
    </source>
</evidence>
<gene>
    <name evidence="1" type="ORF">RPERSI_LOCUS1939</name>
</gene>
<accession>A0ACA9L080</accession>
<protein>
    <submittedName>
        <fullName evidence="1">2970_t:CDS:1</fullName>
    </submittedName>
</protein>
<dbReference type="EMBL" id="CAJVQC010001981">
    <property type="protein sequence ID" value="CAG8503690.1"/>
    <property type="molecule type" value="Genomic_DNA"/>
</dbReference>
<keyword evidence="2" id="KW-1185">Reference proteome</keyword>
<sequence length="108" mass="11258">MYSNAKNFLLIISSIYLANFIQLALSQCGCALPISPASNVVKVTASDGIIIRSLPCINGSTSGSLSNGDTFSPNSDCAGESINGFYVWLSVSNPDGFVWAGATNYPGL</sequence>
<evidence type="ECO:0000313" key="1">
    <source>
        <dbReference type="EMBL" id="CAG8503690.1"/>
    </source>
</evidence>
<comment type="caution">
    <text evidence="1">The sequence shown here is derived from an EMBL/GenBank/DDBJ whole genome shotgun (WGS) entry which is preliminary data.</text>
</comment>
<organism evidence="1 2">
    <name type="scientific">Racocetra persica</name>
    <dbReference type="NCBI Taxonomy" id="160502"/>
    <lineage>
        <taxon>Eukaryota</taxon>
        <taxon>Fungi</taxon>
        <taxon>Fungi incertae sedis</taxon>
        <taxon>Mucoromycota</taxon>
        <taxon>Glomeromycotina</taxon>
        <taxon>Glomeromycetes</taxon>
        <taxon>Diversisporales</taxon>
        <taxon>Gigasporaceae</taxon>
        <taxon>Racocetra</taxon>
    </lineage>
</organism>
<name>A0ACA9L080_9GLOM</name>
<dbReference type="Proteomes" id="UP000789920">
    <property type="component" value="Unassembled WGS sequence"/>
</dbReference>
<reference evidence="1" key="1">
    <citation type="submission" date="2021-06" db="EMBL/GenBank/DDBJ databases">
        <authorList>
            <person name="Kallberg Y."/>
            <person name="Tangrot J."/>
            <person name="Rosling A."/>
        </authorList>
    </citation>
    <scope>NUCLEOTIDE SEQUENCE</scope>
    <source>
        <strain evidence="1">MA461A</strain>
    </source>
</reference>
<proteinExistence type="predicted"/>